<feature type="region of interest" description="Disordered" evidence="1">
    <location>
        <begin position="1"/>
        <end position="67"/>
    </location>
</feature>
<evidence type="ECO:0000313" key="3">
    <source>
        <dbReference type="Proteomes" id="UP001212997"/>
    </source>
</evidence>
<gene>
    <name evidence="2" type="ORF">NLI96_g12417</name>
</gene>
<feature type="region of interest" description="Disordered" evidence="1">
    <location>
        <begin position="93"/>
        <end position="215"/>
    </location>
</feature>
<feature type="compositionally biased region" description="Low complexity" evidence="1">
    <location>
        <begin position="12"/>
        <end position="30"/>
    </location>
</feature>
<protein>
    <submittedName>
        <fullName evidence="2">Uncharacterized protein</fullName>
    </submittedName>
</protein>
<accession>A0AAD5UQ20</accession>
<proteinExistence type="predicted"/>
<feature type="compositionally biased region" description="Low complexity" evidence="1">
    <location>
        <begin position="186"/>
        <end position="198"/>
    </location>
</feature>
<dbReference type="EMBL" id="JANAWD010001045">
    <property type="protein sequence ID" value="KAJ3474509.1"/>
    <property type="molecule type" value="Genomic_DNA"/>
</dbReference>
<name>A0AAD5UQ20_9APHY</name>
<comment type="caution">
    <text evidence="2">The sequence shown here is derived from an EMBL/GenBank/DDBJ whole genome shotgun (WGS) entry which is preliminary data.</text>
</comment>
<feature type="compositionally biased region" description="Polar residues" evidence="1">
    <location>
        <begin position="93"/>
        <end position="125"/>
    </location>
</feature>
<dbReference type="Proteomes" id="UP001212997">
    <property type="component" value="Unassembled WGS sequence"/>
</dbReference>
<sequence length="215" mass="22211">MSASMNRYQPLSASTTTTAPTTPSTTAGPGMMPATPANTGVGLTAPPGFPQAAAQAPQLVQHGQGAAAPSVWNNAAGTQAPGPMAHPMPVNAQGWQHQHAQNLPNWQGKTNSHTIQNPKEPVTQNPTPPHRKWNAARKWDPNASPRTSAPAIPGLGSLVATPATIPQTPAPGMQNAPQSLPPPLQQQPAGGNGAQQPNENAKAAGLKWPEQTPQR</sequence>
<keyword evidence="3" id="KW-1185">Reference proteome</keyword>
<dbReference type="AlphaFoldDB" id="A0AAD5UQ20"/>
<reference evidence="2" key="1">
    <citation type="submission" date="2022-07" db="EMBL/GenBank/DDBJ databases">
        <title>Genome Sequence of Physisporinus lineatus.</title>
        <authorList>
            <person name="Buettner E."/>
        </authorList>
    </citation>
    <scope>NUCLEOTIDE SEQUENCE</scope>
    <source>
        <strain evidence="2">VT162</strain>
    </source>
</reference>
<organism evidence="2 3">
    <name type="scientific">Meripilus lineatus</name>
    <dbReference type="NCBI Taxonomy" id="2056292"/>
    <lineage>
        <taxon>Eukaryota</taxon>
        <taxon>Fungi</taxon>
        <taxon>Dikarya</taxon>
        <taxon>Basidiomycota</taxon>
        <taxon>Agaricomycotina</taxon>
        <taxon>Agaricomycetes</taxon>
        <taxon>Polyporales</taxon>
        <taxon>Meripilaceae</taxon>
        <taxon>Meripilus</taxon>
    </lineage>
</organism>
<evidence type="ECO:0000313" key="2">
    <source>
        <dbReference type="EMBL" id="KAJ3474509.1"/>
    </source>
</evidence>
<feature type="compositionally biased region" description="Polar residues" evidence="1">
    <location>
        <begin position="1"/>
        <end position="11"/>
    </location>
</feature>
<evidence type="ECO:0000256" key="1">
    <source>
        <dbReference type="SAM" id="MobiDB-lite"/>
    </source>
</evidence>
<feature type="compositionally biased region" description="Low complexity" evidence="1">
    <location>
        <begin position="160"/>
        <end position="178"/>
    </location>
</feature>